<dbReference type="EC" id="2.3.1.15" evidence="3"/>
<dbReference type="InterPro" id="IPR002123">
    <property type="entry name" value="Plipid/glycerol_acylTrfase"/>
</dbReference>
<keyword evidence="8" id="KW-0012">Acyltransferase</keyword>
<keyword evidence="6" id="KW-0812">Transmembrane</keyword>
<accession>A0A5K7YM41</accession>
<keyword evidence="8" id="KW-0808">Transferase</keyword>
<dbReference type="AlphaFoldDB" id="A0A5K7YM41"/>
<proteinExistence type="predicted"/>
<dbReference type="PANTHER" id="PTHR12563">
    <property type="entry name" value="GLYCEROL-3-PHOSPHATE ACYLTRANSFERASE"/>
    <property type="match status" value="1"/>
</dbReference>
<comment type="pathway">
    <text evidence="2">Phospholipid metabolism; CDP-diacylglycerol biosynthesis; CDP-diacylglycerol from sn-glycerol 3-phosphate: step 1/3.</text>
</comment>
<evidence type="ECO:0000256" key="5">
    <source>
        <dbReference type="ARBA" id="ARBA00048427"/>
    </source>
</evidence>
<dbReference type="EMBL" id="AP021874">
    <property type="protein sequence ID" value="BBO67424.1"/>
    <property type="molecule type" value="Genomic_DNA"/>
</dbReference>
<dbReference type="Pfam" id="PF01553">
    <property type="entry name" value="Acyltransferase"/>
    <property type="match status" value="1"/>
</dbReference>
<feature type="transmembrane region" description="Helical" evidence="6">
    <location>
        <begin position="6"/>
        <end position="29"/>
    </location>
</feature>
<dbReference type="GO" id="GO:0004366">
    <property type="term" value="F:glycerol-3-phosphate O-acyltransferase activity"/>
    <property type="evidence" value="ECO:0007669"/>
    <property type="project" value="UniProtKB-EC"/>
</dbReference>
<comment type="catalytic activity">
    <reaction evidence="5">
        <text>sn-glycerol 3-phosphate + an acyl-CoA = a 1-acyl-sn-glycero-3-phosphate + CoA</text>
        <dbReference type="Rhea" id="RHEA:15325"/>
        <dbReference type="ChEBI" id="CHEBI:57287"/>
        <dbReference type="ChEBI" id="CHEBI:57597"/>
        <dbReference type="ChEBI" id="CHEBI:57970"/>
        <dbReference type="ChEBI" id="CHEBI:58342"/>
        <dbReference type="EC" id="2.3.1.15"/>
    </reaction>
</comment>
<protein>
    <recommendedName>
        <fullName evidence="4">Glycerol-3-phosphate acyltransferase</fullName>
        <ecNumber evidence="3">2.3.1.15</ecNumber>
    </recommendedName>
</protein>
<feature type="domain" description="Phospholipid/glycerol acyltransferase" evidence="7">
    <location>
        <begin position="151"/>
        <end position="275"/>
    </location>
</feature>
<evidence type="ECO:0000256" key="6">
    <source>
        <dbReference type="SAM" id="Phobius"/>
    </source>
</evidence>
<dbReference type="GO" id="GO:0016024">
    <property type="term" value="P:CDP-diacylglycerol biosynthetic process"/>
    <property type="evidence" value="ECO:0007669"/>
    <property type="project" value="UniProtKB-UniPathway"/>
</dbReference>
<evidence type="ECO:0000256" key="1">
    <source>
        <dbReference type="ARBA" id="ARBA00004184"/>
    </source>
</evidence>
<dbReference type="Proteomes" id="UP000427906">
    <property type="component" value="Chromosome"/>
</dbReference>
<dbReference type="InterPro" id="IPR022284">
    <property type="entry name" value="GPAT/DHAPAT"/>
</dbReference>
<organism evidence="8 9">
    <name type="scientific">Desulfosarcina alkanivorans</name>
    <dbReference type="NCBI Taxonomy" id="571177"/>
    <lineage>
        <taxon>Bacteria</taxon>
        <taxon>Pseudomonadati</taxon>
        <taxon>Thermodesulfobacteriota</taxon>
        <taxon>Desulfobacteria</taxon>
        <taxon>Desulfobacterales</taxon>
        <taxon>Desulfosarcinaceae</taxon>
        <taxon>Desulfosarcina</taxon>
    </lineage>
</organism>
<dbReference type="InterPro" id="IPR045520">
    <property type="entry name" value="GPAT/DHAPAT_C"/>
</dbReference>
<dbReference type="KEGG" id="dalk:DSCA_13540"/>
<reference evidence="8 9" key="1">
    <citation type="submission" date="2019-11" db="EMBL/GenBank/DDBJ databases">
        <title>Comparative genomics of hydrocarbon-degrading Desulfosarcina strains.</title>
        <authorList>
            <person name="Watanabe M."/>
            <person name="Kojima H."/>
            <person name="Fukui M."/>
        </authorList>
    </citation>
    <scope>NUCLEOTIDE SEQUENCE [LARGE SCALE GENOMIC DNA]</scope>
    <source>
        <strain evidence="8 9">PL12</strain>
    </source>
</reference>
<dbReference type="PANTHER" id="PTHR12563:SF17">
    <property type="entry name" value="DIHYDROXYACETONE PHOSPHATE ACYLTRANSFERASE"/>
    <property type="match status" value="1"/>
</dbReference>
<dbReference type="GO" id="GO:0012505">
    <property type="term" value="C:endomembrane system"/>
    <property type="evidence" value="ECO:0007669"/>
    <property type="project" value="UniProtKB-SubCell"/>
</dbReference>
<dbReference type="RefSeq" id="WP_167527639.1">
    <property type="nucleotide sequence ID" value="NZ_AP021874.1"/>
</dbReference>
<dbReference type="UniPathway" id="UPA00557">
    <property type="reaction ID" value="UER00612"/>
</dbReference>
<comment type="subcellular location">
    <subcellularLocation>
        <location evidence="1">Endomembrane system</location>
        <topology evidence="1">Peripheral membrane protein</topology>
    </subcellularLocation>
</comment>
<evidence type="ECO:0000313" key="8">
    <source>
        <dbReference type="EMBL" id="BBO67424.1"/>
    </source>
</evidence>
<keyword evidence="9" id="KW-1185">Reference proteome</keyword>
<name>A0A5K7YM41_9BACT</name>
<keyword evidence="6" id="KW-1133">Transmembrane helix</keyword>
<evidence type="ECO:0000313" key="9">
    <source>
        <dbReference type="Proteomes" id="UP000427906"/>
    </source>
</evidence>
<evidence type="ECO:0000259" key="7">
    <source>
        <dbReference type="SMART" id="SM00563"/>
    </source>
</evidence>
<sequence length="479" mass="55320">MTGDITISIWLFVVLIAVAVIAVLDRVLIPSSRWFVRRRINRVIEEIGTRLDIEIRPFQLTKRQVLVDRLVYDPIVIEAVRSYAREHDMPLEVVQDKVAVYAREIVPSFNAYFYFRIGYWIAKKIARMLYRVRVGLLEDEQYRSIDPASTVVFVMNHRSNMDYVLVAFLAAERTTLSYAVGEWAKIWPLHMLFRFMGAFFVRRNSGNPLYRRILERYIHMATREGVCQAVFLEGALSRDGRLGRPKLGLMDYMLRQFDPQQDRDIVFIPVGINYDRTIEDRSLLRRLNPGIRRRSLWFVFRTTTGFILRNLVLMVLSRWRRYGYACVNFGAPLSIKDYCRETGTVFSRLQRKDRFPEIEALCRRLMGAIADVVPVLPVSLVSAVFLEAPAPGLDLLAVEHRASLLVDELQKNQAPVLESPRSTRMAAIADAIDLMRLRGLITHTGGRYMAVAAEAPVLRYYANAIVHWLPGRQWDASDS</sequence>
<dbReference type="SMART" id="SM00563">
    <property type="entry name" value="PlsC"/>
    <property type="match status" value="1"/>
</dbReference>
<keyword evidence="6" id="KW-0472">Membrane</keyword>
<gene>
    <name evidence="8" type="ORF">DSCA_13540</name>
</gene>
<evidence type="ECO:0000256" key="3">
    <source>
        <dbReference type="ARBA" id="ARBA00013113"/>
    </source>
</evidence>
<dbReference type="Pfam" id="PF19277">
    <property type="entry name" value="GPAT_C"/>
    <property type="match status" value="1"/>
</dbReference>
<dbReference type="SUPFAM" id="SSF69593">
    <property type="entry name" value="Glycerol-3-phosphate (1)-acyltransferase"/>
    <property type="match status" value="1"/>
</dbReference>
<evidence type="ECO:0000256" key="2">
    <source>
        <dbReference type="ARBA" id="ARBA00004765"/>
    </source>
</evidence>
<evidence type="ECO:0000256" key="4">
    <source>
        <dbReference type="ARBA" id="ARBA00013432"/>
    </source>
</evidence>